<keyword evidence="2 5" id="KW-0812">Transmembrane</keyword>
<feature type="transmembrane region" description="Helical" evidence="5">
    <location>
        <begin position="251"/>
        <end position="270"/>
    </location>
</feature>
<feature type="transmembrane region" description="Helical" evidence="5">
    <location>
        <begin position="321"/>
        <end position="342"/>
    </location>
</feature>
<evidence type="ECO:0000256" key="3">
    <source>
        <dbReference type="ARBA" id="ARBA00022989"/>
    </source>
</evidence>
<dbReference type="SUPFAM" id="SSF103473">
    <property type="entry name" value="MFS general substrate transporter"/>
    <property type="match status" value="1"/>
</dbReference>
<dbReference type="InterPro" id="IPR036259">
    <property type="entry name" value="MFS_trans_sf"/>
</dbReference>
<dbReference type="PROSITE" id="PS50850">
    <property type="entry name" value="MFS"/>
    <property type="match status" value="1"/>
</dbReference>
<dbReference type="AlphaFoldDB" id="A0A4P9ZRK4"/>
<feature type="transmembrane region" description="Helical" evidence="5">
    <location>
        <begin position="185"/>
        <end position="204"/>
    </location>
</feature>
<evidence type="ECO:0000256" key="2">
    <source>
        <dbReference type="ARBA" id="ARBA00022692"/>
    </source>
</evidence>
<dbReference type="Proteomes" id="UP000268162">
    <property type="component" value="Unassembled WGS sequence"/>
</dbReference>
<dbReference type="PANTHER" id="PTHR21576:SF158">
    <property type="entry name" value="RIBOSOMAL RNA-PROCESSING PROTEIN 12-LIKE CONSERVED DOMAIN-CONTAINING PROTEIN"/>
    <property type="match status" value="1"/>
</dbReference>
<evidence type="ECO:0000313" key="8">
    <source>
        <dbReference type="Proteomes" id="UP000268162"/>
    </source>
</evidence>
<feature type="domain" description="Major facilitator superfamily (MFS) profile" evidence="6">
    <location>
        <begin position="1"/>
        <end position="416"/>
    </location>
</feature>
<feature type="transmembrane region" description="Helical" evidence="5">
    <location>
        <begin position="135"/>
        <end position="155"/>
    </location>
</feature>
<dbReference type="STRING" id="215637.A0A4P9ZRK4"/>
<evidence type="ECO:0000256" key="1">
    <source>
        <dbReference type="ARBA" id="ARBA00004141"/>
    </source>
</evidence>
<proteinExistence type="predicted"/>
<evidence type="ECO:0000256" key="4">
    <source>
        <dbReference type="ARBA" id="ARBA00023136"/>
    </source>
</evidence>
<name>A0A4P9ZRK4_9FUNG</name>
<accession>A0A4P9ZRK4</accession>
<dbReference type="GO" id="GO:0016020">
    <property type="term" value="C:membrane"/>
    <property type="evidence" value="ECO:0007669"/>
    <property type="project" value="UniProtKB-SubCell"/>
</dbReference>
<organism evidence="7 8">
    <name type="scientific">Dimargaris cristalligena</name>
    <dbReference type="NCBI Taxonomy" id="215637"/>
    <lineage>
        <taxon>Eukaryota</taxon>
        <taxon>Fungi</taxon>
        <taxon>Fungi incertae sedis</taxon>
        <taxon>Zoopagomycota</taxon>
        <taxon>Kickxellomycotina</taxon>
        <taxon>Dimargaritomycetes</taxon>
        <taxon>Dimargaritales</taxon>
        <taxon>Dimargaritaceae</taxon>
        <taxon>Dimargaris</taxon>
    </lineage>
</organism>
<feature type="non-terminal residue" evidence="7">
    <location>
        <position position="416"/>
    </location>
</feature>
<dbReference type="InterPro" id="IPR011701">
    <property type="entry name" value="MFS"/>
</dbReference>
<feature type="non-terminal residue" evidence="7">
    <location>
        <position position="1"/>
    </location>
</feature>
<dbReference type="Pfam" id="PF07690">
    <property type="entry name" value="MFS_1"/>
    <property type="match status" value="1"/>
</dbReference>
<dbReference type="InterPro" id="IPR020846">
    <property type="entry name" value="MFS_dom"/>
</dbReference>
<feature type="transmembrane region" description="Helical" evidence="5">
    <location>
        <begin position="95"/>
        <end position="114"/>
    </location>
</feature>
<sequence length="416" mass="43737">VAACLSMLGAGTVYLFSIYGPAFKTELHFSALQTSLVASAGDYGLYLSGPLWGFLVDRYGPRLPALLGGGLLLAGYSLLARLFQTASWSSAVIPPTLGTVALASLGFTLVGLGSQSAYMASMATTARNFSSQHRGVALGLPIGLFGLSAFFFSQINRLLFTPPDSPPSTTEPDEGAPSHFSPTQFLWFMALATSGAHFVAFLCLRIVPPATSTPAALITEAETETETRPPGRPEAVPMASDKRSFFRDPQALYLVLGMLGIAGTGLMYINNSGTLIDTLLPDQPAAAMKLRTRTVSLLSLCNFLARVVSGQLSDTLLRRFAVPRIALLFLAGVIMTVAQVGAAHLTSISGLDALTVAIGVAYGAVFALSPTVTSEYWGTEHLGYHWGWIVLGPAIGGHVGNSIFGLVYDAHVSGPS</sequence>
<feature type="transmembrane region" description="Helical" evidence="5">
    <location>
        <begin position="63"/>
        <end position="83"/>
    </location>
</feature>
<dbReference type="PANTHER" id="PTHR21576">
    <property type="entry name" value="UNCHARACTERIZED NODULIN-LIKE PROTEIN"/>
    <property type="match status" value="1"/>
</dbReference>
<evidence type="ECO:0000259" key="6">
    <source>
        <dbReference type="PROSITE" id="PS50850"/>
    </source>
</evidence>
<evidence type="ECO:0000256" key="5">
    <source>
        <dbReference type="SAM" id="Phobius"/>
    </source>
</evidence>
<keyword evidence="3 5" id="KW-1133">Transmembrane helix</keyword>
<protein>
    <submittedName>
        <fullName evidence="7">Major facilitator superfamily domain-containing protein</fullName>
    </submittedName>
</protein>
<keyword evidence="8" id="KW-1185">Reference proteome</keyword>
<keyword evidence="4 5" id="KW-0472">Membrane</keyword>
<dbReference type="Gene3D" id="1.20.1250.20">
    <property type="entry name" value="MFS general substrate transporter like domains"/>
    <property type="match status" value="2"/>
</dbReference>
<dbReference type="EMBL" id="ML002884">
    <property type="protein sequence ID" value="RKP35381.1"/>
    <property type="molecule type" value="Genomic_DNA"/>
</dbReference>
<gene>
    <name evidence="7" type="ORF">BJ085DRAFT_1205</name>
</gene>
<evidence type="ECO:0000313" key="7">
    <source>
        <dbReference type="EMBL" id="RKP35381.1"/>
    </source>
</evidence>
<comment type="subcellular location">
    <subcellularLocation>
        <location evidence="1">Membrane</location>
        <topology evidence="1">Multi-pass membrane protein</topology>
    </subcellularLocation>
</comment>
<reference evidence="8" key="1">
    <citation type="journal article" date="2018" name="Nat. Microbiol.">
        <title>Leveraging single-cell genomics to expand the fungal tree of life.</title>
        <authorList>
            <person name="Ahrendt S.R."/>
            <person name="Quandt C.A."/>
            <person name="Ciobanu D."/>
            <person name="Clum A."/>
            <person name="Salamov A."/>
            <person name="Andreopoulos B."/>
            <person name="Cheng J.F."/>
            <person name="Woyke T."/>
            <person name="Pelin A."/>
            <person name="Henrissat B."/>
            <person name="Reynolds N.K."/>
            <person name="Benny G.L."/>
            <person name="Smith M.E."/>
            <person name="James T.Y."/>
            <person name="Grigoriev I.V."/>
        </authorList>
    </citation>
    <scope>NUCLEOTIDE SEQUENCE [LARGE SCALE GENOMIC DNA]</scope>
    <source>
        <strain evidence="8">RSA 468</strain>
    </source>
</reference>
<dbReference type="GO" id="GO:0022857">
    <property type="term" value="F:transmembrane transporter activity"/>
    <property type="evidence" value="ECO:0007669"/>
    <property type="project" value="InterPro"/>
</dbReference>
<feature type="transmembrane region" description="Helical" evidence="5">
    <location>
        <begin position="348"/>
        <end position="368"/>
    </location>
</feature>